<comment type="caution">
    <text evidence="2">The sequence shown here is derived from an EMBL/GenBank/DDBJ whole genome shotgun (WGS) entry which is preliminary data.</text>
</comment>
<sequence>MHGDCIGSVQSIGFGSVHFAAVWCGMVWVATFAPYECVGGHGQLGWAWARDGEIRGRRDARDEGCSFAVLSIPRPAPPFFLSFFLSFGFGLLAVIEAAVVRY</sequence>
<gene>
    <name evidence="2" type="ORF">J3D65DRAFT_642696</name>
</gene>
<keyword evidence="1" id="KW-0812">Transmembrane</keyword>
<reference evidence="2 3" key="1">
    <citation type="submission" date="2024-04" db="EMBL/GenBank/DDBJ databases">
        <title>Phyllosticta paracitricarpa is synonymous to the EU quarantine fungus P. citricarpa based on phylogenomic analyses.</title>
        <authorList>
            <consortium name="Lawrence Berkeley National Laboratory"/>
            <person name="Van ingen-buijs V.A."/>
            <person name="Van westerhoven A.C."/>
            <person name="Haridas S."/>
            <person name="Skiadas P."/>
            <person name="Martin F."/>
            <person name="Groenewald J.Z."/>
            <person name="Crous P.W."/>
            <person name="Seidl M.F."/>
        </authorList>
    </citation>
    <scope>NUCLEOTIDE SEQUENCE [LARGE SCALE GENOMIC DNA]</scope>
    <source>
        <strain evidence="2 3">CPC 17464</strain>
    </source>
</reference>
<name>A0ABR1L5E8_9PEZI</name>
<dbReference type="GeneID" id="92034924"/>
<accession>A0ABR1L5E8</accession>
<keyword evidence="3" id="KW-1185">Reference proteome</keyword>
<proteinExistence type="predicted"/>
<keyword evidence="1" id="KW-0472">Membrane</keyword>
<feature type="transmembrane region" description="Helical" evidence="1">
    <location>
        <begin position="79"/>
        <end position="100"/>
    </location>
</feature>
<keyword evidence="1" id="KW-1133">Transmembrane helix</keyword>
<feature type="transmembrane region" description="Helical" evidence="1">
    <location>
        <begin position="12"/>
        <end position="35"/>
    </location>
</feature>
<evidence type="ECO:0000313" key="3">
    <source>
        <dbReference type="Proteomes" id="UP001360953"/>
    </source>
</evidence>
<organism evidence="2 3">
    <name type="scientific">Phyllosticta citribraziliensis</name>
    <dbReference type="NCBI Taxonomy" id="989973"/>
    <lineage>
        <taxon>Eukaryota</taxon>
        <taxon>Fungi</taxon>
        <taxon>Dikarya</taxon>
        <taxon>Ascomycota</taxon>
        <taxon>Pezizomycotina</taxon>
        <taxon>Dothideomycetes</taxon>
        <taxon>Dothideomycetes incertae sedis</taxon>
        <taxon>Botryosphaeriales</taxon>
        <taxon>Phyllostictaceae</taxon>
        <taxon>Phyllosticta</taxon>
    </lineage>
</organism>
<dbReference type="RefSeq" id="XP_066650101.1">
    <property type="nucleotide sequence ID" value="XM_066802018.1"/>
</dbReference>
<dbReference type="Proteomes" id="UP001360953">
    <property type="component" value="Unassembled WGS sequence"/>
</dbReference>
<dbReference type="EMBL" id="JBBPEH010000016">
    <property type="protein sequence ID" value="KAK7529651.1"/>
    <property type="molecule type" value="Genomic_DNA"/>
</dbReference>
<evidence type="ECO:0000313" key="2">
    <source>
        <dbReference type="EMBL" id="KAK7529651.1"/>
    </source>
</evidence>
<evidence type="ECO:0000256" key="1">
    <source>
        <dbReference type="SAM" id="Phobius"/>
    </source>
</evidence>
<protein>
    <submittedName>
        <fullName evidence="2">Uncharacterized protein</fullName>
    </submittedName>
</protein>